<sequence length="103" mass="10967">MPKTRGGNASAPQSSQRAAPMRAPLDTPPHVPDSAPQRRYHMRRASATPVASTQIPPRSPPTNKAKTSEPGESSRAPRVSQSPPPPTRRPIASSPIEGNSDCR</sequence>
<reference evidence="2" key="1">
    <citation type="journal article" date="2007" name="PLoS ONE">
        <title>The first genome sequence of an elite grapevine cultivar (Pinot noir Vitis vinifera L.): coping with a highly heterozygous genome.</title>
        <authorList>
            <person name="Velasco R."/>
            <person name="Zharkikh A."/>
            <person name="Troggio M."/>
            <person name="Cartwright D.A."/>
            <person name="Cestaro A."/>
            <person name="Pruss D."/>
            <person name="Pindo M."/>
            <person name="FitzGerald L.M."/>
            <person name="Vezzulli S."/>
            <person name="Reid J."/>
            <person name="Malacarne G."/>
            <person name="Iliev D."/>
            <person name="Coppola G."/>
            <person name="Wardell B."/>
            <person name="Micheletti D."/>
            <person name="Macalma T."/>
            <person name="Facci M."/>
            <person name="Mitchell J.T."/>
            <person name="Perazzolli M."/>
            <person name="Eldredge G."/>
            <person name="Gatto P."/>
            <person name="Oyzerski R."/>
            <person name="Moretto M."/>
            <person name="Gutin N."/>
            <person name="Stefanini M."/>
            <person name="Chen Y."/>
            <person name="Segala C."/>
            <person name="Davenport C."/>
            <person name="Dematte L."/>
            <person name="Mraz A."/>
            <person name="Battilana J."/>
            <person name="Stormo K."/>
            <person name="Costa F."/>
            <person name="Tao Q."/>
            <person name="Si-Ammour A."/>
            <person name="Harkins T."/>
            <person name="Lackey A."/>
            <person name="Perbost C."/>
            <person name="Taillon B."/>
            <person name="Stella A."/>
            <person name="Solovyev V."/>
            <person name="Fawcett J.A."/>
            <person name="Sterck L."/>
            <person name="Vandepoele K."/>
            <person name="Grando S.M."/>
            <person name="Toppo S."/>
            <person name="Moser C."/>
            <person name="Lanchbury J."/>
            <person name="Bogden R."/>
            <person name="Skolnick M."/>
            <person name="Sgaramella V."/>
            <person name="Bhatnagar S.K."/>
            <person name="Fontana P."/>
            <person name="Gutin A."/>
            <person name="Van de Peer Y."/>
            <person name="Salamini F."/>
            <person name="Viola R."/>
        </authorList>
    </citation>
    <scope>NUCLEOTIDE SEQUENCE</scope>
</reference>
<dbReference type="AlphaFoldDB" id="A5BFV9"/>
<dbReference type="EMBL" id="AM458107">
    <property type="protein sequence ID" value="CAN70127.1"/>
    <property type="molecule type" value="Genomic_DNA"/>
</dbReference>
<evidence type="ECO:0000256" key="1">
    <source>
        <dbReference type="SAM" id="MobiDB-lite"/>
    </source>
</evidence>
<proteinExistence type="predicted"/>
<accession>A5BFV9</accession>
<name>A5BFV9_VITVI</name>
<organism evidence="2">
    <name type="scientific">Vitis vinifera</name>
    <name type="common">Grape</name>
    <dbReference type="NCBI Taxonomy" id="29760"/>
    <lineage>
        <taxon>Eukaryota</taxon>
        <taxon>Viridiplantae</taxon>
        <taxon>Streptophyta</taxon>
        <taxon>Embryophyta</taxon>
        <taxon>Tracheophyta</taxon>
        <taxon>Spermatophyta</taxon>
        <taxon>Magnoliopsida</taxon>
        <taxon>eudicotyledons</taxon>
        <taxon>Gunneridae</taxon>
        <taxon>Pentapetalae</taxon>
        <taxon>rosids</taxon>
        <taxon>Vitales</taxon>
        <taxon>Vitaceae</taxon>
        <taxon>Viteae</taxon>
        <taxon>Vitis</taxon>
    </lineage>
</organism>
<feature type="compositionally biased region" description="Low complexity" evidence="1">
    <location>
        <begin position="9"/>
        <end position="20"/>
    </location>
</feature>
<feature type="region of interest" description="Disordered" evidence="1">
    <location>
        <begin position="1"/>
        <end position="103"/>
    </location>
</feature>
<gene>
    <name evidence="2" type="ORF">VITISV_014715</name>
</gene>
<protein>
    <submittedName>
        <fullName evidence="2">Uncharacterized protein</fullName>
    </submittedName>
</protein>
<feature type="compositionally biased region" description="Polar residues" evidence="1">
    <location>
        <begin position="49"/>
        <end position="65"/>
    </location>
</feature>
<evidence type="ECO:0000313" key="2">
    <source>
        <dbReference type="EMBL" id="CAN70127.1"/>
    </source>
</evidence>